<dbReference type="InterPro" id="IPR014710">
    <property type="entry name" value="RmlC-like_jellyroll"/>
</dbReference>
<dbReference type="Gene3D" id="2.60.120.10">
    <property type="entry name" value="Jelly Rolls"/>
    <property type="match status" value="1"/>
</dbReference>
<dbReference type="RefSeq" id="WP_165332381.1">
    <property type="nucleotide sequence ID" value="NZ_JAAKZW010000048.1"/>
</dbReference>
<evidence type="ECO:0000313" key="3">
    <source>
        <dbReference type="Proteomes" id="UP000481109"/>
    </source>
</evidence>
<evidence type="ECO:0000259" key="1">
    <source>
        <dbReference type="Pfam" id="PF07883"/>
    </source>
</evidence>
<proteinExistence type="predicted"/>
<dbReference type="AlphaFoldDB" id="A0A6G4XI56"/>
<accession>A0A6G4XI56</accession>
<feature type="domain" description="Cupin type-2" evidence="1">
    <location>
        <begin position="37"/>
        <end position="102"/>
    </location>
</feature>
<gene>
    <name evidence="2" type="ORF">G6045_14705</name>
</gene>
<reference evidence="2 3" key="1">
    <citation type="submission" date="2020-02" db="EMBL/GenBank/DDBJ databases">
        <title>Whole-genome analyses of novel actinobacteria.</title>
        <authorList>
            <person name="Sahin N."/>
            <person name="Tokatli A."/>
        </authorList>
    </citation>
    <scope>NUCLEOTIDE SEQUENCE [LARGE SCALE GENOMIC DNA]</scope>
    <source>
        <strain evidence="2 3">YC504</strain>
    </source>
</reference>
<comment type="caution">
    <text evidence="2">The sequence shown here is derived from an EMBL/GenBank/DDBJ whole genome shotgun (WGS) entry which is preliminary data.</text>
</comment>
<dbReference type="Proteomes" id="UP000481109">
    <property type="component" value="Unassembled WGS sequence"/>
</dbReference>
<dbReference type="EMBL" id="JAAKZW010000048">
    <property type="protein sequence ID" value="NGO76903.1"/>
    <property type="molecule type" value="Genomic_DNA"/>
</dbReference>
<sequence>MPIIQASSAPTFDLPNATFTGLAAPSRGAEETCVWKTRVHPGAEPGLHSFDHEEVLVVIAGAAVAVLDGVEHPVTVGDAIIVPAGVEFGLGNPHDEPFEAVVALPVGALAFMNGKSLVPPPAQ</sequence>
<protein>
    <submittedName>
        <fullName evidence="2">Cupin domain-containing protein</fullName>
    </submittedName>
</protein>
<name>A0A6G4XI56_9ACTN</name>
<keyword evidence="3" id="KW-1185">Reference proteome</keyword>
<dbReference type="InterPro" id="IPR011051">
    <property type="entry name" value="RmlC_Cupin_sf"/>
</dbReference>
<dbReference type="Pfam" id="PF07883">
    <property type="entry name" value="Cupin_2"/>
    <property type="match status" value="1"/>
</dbReference>
<evidence type="ECO:0000313" key="2">
    <source>
        <dbReference type="EMBL" id="NGO76903.1"/>
    </source>
</evidence>
<dbReference type="SUPFAM" id="SSF51182">
    <property type="entry name" value="RmlC-like cupins"/>
    <property type="match status" value="1"/>
</dbReference>
<dbReference type="InterPro" id="IPR013096">
    <property type="entry name" value="Cupin_2"/>
</dbReference>
<organism evidence="2 3">
    <name type="scientific">Streptomyces mesophilus</name>
    <dbReference type="NCBI Taxonomy" id="1775132"/>
    <lineage>
        <taxon>Bacteria</taxon>
        <taxon>Bacillati</taxon>
        <taxon>Actinomycetota</taxon>
        <taxon>Actinomycetes</taxon>
        <taxon>Kitasatosporales</taxon>
        <taxon>Streptomycetaceae</taxon>
        <taxon>Streptomyces</taxon>
    </lineage>
</organism>